<feature type="repeat" description="ANK" evidence="1">
    <location>
        <begin position="1619"/>
        <end position="1652"/>
    </location>
</feature>
<dbReference type="InParanoid" id="A0A1E7ETY5"/>
<gene>
    <name evidence="3" type="ORF">FRACYDRAFT_248774</name>
</gene>
<reference evidence="3 4" key="1">
    <citation type="submission" date="2016-09" db="EMBL/GenBank/DDBJ databases">
        <title>Extensive genetic diversity and differential bi-allelic expression allows diatom success in the polar Southern Ocean.</title>
        <authorList>
            <consortium name="DOE Joint Genome Institute"/>
            <person name="Mock T."/>
            <person name="Otillar R.P."/>
            <person name="Strauss J."/>
            <person name="Dupont C."/>
            <person name="Frickenhaus S."/>
            <person name="Maumus F."/>
            <person name="Mcmullan M."/>
            <person name="Sanges R."/>
            <person name="Schmutz J."/>
            <person name="Toseland A."/>
            <person name="Valas R."/>
            <person name="Veluchamy A."/>
            <person name="Ward B.J."/>
            <person name="Allen A."/>
            <person name="Barry K."/>
            <person name="Falciatore A."/>
            <person name="Ferrante M."/>
            <person name="Fortunato A.E."/>
            <person name="Gloeckner G."/>
            <person name="Gruber A."/>
            <person name="Hipkin R."/>
            <person name="Janech M."/>
            <person name="Kroth P."/>
            <person name="Leese F."/>
            <person name="Lindquist E."/>
            <person name="Lyon B.R."/>
            <person name="Martin J."/>
            <person name="Mayer C."/>
            <person name="Parker M."/>
            <person name="Quesneville H."/>
            <person name="Raymond J."/>
            <person name="Uhlig C."/>
            <person name="Valentin K.U."/>
            <person name="Worden A.Z."/>
            <person name="Armbrust E.V."/>
            <person name="Bowler C."/>
            <person name="Green B."/>
            <person name="Moulton V."/>
            <person name="Van Oosterhout C."/>
            <person name="Grigoriev I."/>
        </authorList>
    </citation>
    <scope>NUCLEOTIDE SEQUENCE [LARGE SCALE GENOMIC DNA]</scope>
    <source>
        <strain evidence="3 4">CCMP1102</strain>
    </source>
</reference>
<dbReference type="KEGG" id="fcy:FRACYDRAFT_248774"/>
<dbReference type="EMBL" id="KV784376">
    <property type="protein sequence ID" value="OEU09326.1"/>
    <property type="molecule type" value="Genomic_DNA"/>
</dbReference>
<feature type="region of interest" description="Disordered" evidence="2">
    <location>
        <begin position="1001"/>
        <end position="1076"/>
    </location>
</feature>
<evidence type="ECO:0000313" key="4">
    <source>
        <dbReference type="Proteomes" id="UP000095751"/>
    </source>
</evidence>
<feature type="compositionally biased region" description="Acidic residues" evidence="2">
    <location>
        <begin position="745"/>
        <end position="756"/>
    </location>
</feature>
<dbReference type="PROSITE" id="PS50088">
    <property type="entry name" value="ANK_REPEAT"/>
    <property type="match status" value="1"/>
</dbReference>
<feature type="compositionally biased region" description="Basic and acidic residues" evidence="2">
    <location>
        <begin position="774"/>
        <end position="783"/>
    </location>
</feature>
<feature type="compositionally biased region" description="Basic and acidic residues" evidence="2">
    <location>
        <begin position="1052"/>
        <end position="1070"/>
    </location>
</feature>
<feature type="compositionally biased region" description="Low complexity" evidence="2">
    <location>
        <begin position="1791"/>
        <end position="1805"/>
    </location>
</feature>
<protein>
    <submittedName>
        <fullName evidence="3">Uncharacterized protein</fullName>
    </submittedName>
</protein>
<evidence type="ECO:0000256" key="1">
    <source>
        <dbReference type="PROSITE-ProRule" id="PRU00023"/>
    </source>
</evidence>
<feature type="region of interest" description="Disordered" evidence="2">
    <location>
        <begin position="268"/>
        <end position="321"/>
    </location>
</feature>
<organism evidence="3 4">
    <name type="scientific">Fragilariopsis cylindrus CCMP1102</name>
    <dbReference type="NCBI Taxonomy" id="635003"/>
    <lineage>
        <taxon>Eukaryota</taxon>
        <taxon>Sar</taxon>
        <taxon>Stramenopiles</taxon>
        <taxon>Ochrophyta</taxon>
        <taxon>Bacillariophyta</taxon>
        <taxon>Bacillariophyceae</taxon>
        <taxon>Bacillariophycidae</taxon>
        <taxon>Bacillariales</taxon>
        <taxon>Bacillariaceae</taxon>
        <taxon>Fragilariopsis</taxon>
    </lineage>
</organism>
<evidence type="ECO:0000256" key="2">
    <source>
        <dbReference type="SAM" id="MobiDB-lite"/>
    </source>
</evidence>
<feature type="compositionally biased region" description="Basic and acidic residues" evidence="2">
    <location>
        <begin position="1963"/>
        <end position="1975"/>
    </location>
</feature>
<feature type="region of interest" description="Disordered" evidence="2">
    <location>
        <begin position="1943"/>
        <end position="1992"/>
    </location>
</feature>
<proteinExistence type="predicted"/>
<feature type="compositionally biased region" description="Low complexity" evidence="2">
    <location>
        <begin position="181"/>
        <end position="191"/>
    </location>
</feature>
<feature type="compositionally biased region" description="Basic and acidic residues" evidence="2">
    <location>
        <begin position="733"/>
        <end position="744"/>
    </location>
</feature>
<feature type="region of interest" description="Disordered" evidence="2">
    <location>
        <begin position="1779"/>
        <end position="1805"/>
    </location>
</feature>
<feature type="region of interest" description="Disordered" evidence="2">
    <location>
        <begin position="338"/>
        <end position="361"/>
    </location>
</feature>
<feature type="region of interest" description="Disordered" evidence="2">
    <location>
        <begin position="733"/>
        <end position="803"/>
    </location>
</feature>
<sequence length="1992" mass="225289">MTNINYNGGVGDDLDLDLHLHKKIKGGGGHRTATRFDEIIANRKQQQQQHQHQHQQEKQIHPSNDGICVSDSPTDMAEFPKKKVIHQAVLLYLQEVKKRDALGLKNIRDFQGDVLFPVLATLPVKYHAEAKKHITMRKIYRRSRTEDKRIYQQIQQPPLDHIIYEQQSQQGGSNRHHPSNGSAATTTTSGGAAAATATAAYASAQPDDAGTTGGKRSDNSNCSITISIASSNSTSNSKDERDSIKNQLDESIKSRLEEIEIMRELRNQIERGEQNKQKIPPAVSSDDDDGDDDAREQDNIEGEAATHSGKNNDNEEEIGDNDQEADGIEQDDWIEVDTTQNNSGCKQEGDEDDDDEDDDEQDFDDIATISEERYVMQRLLQNVQASEDTDYFTEMHPSLVTYNTATATATATAITGEGLEESYNVGILSSWNETRIPQQKQKHLRLPWGITSIKNTDITVTTTNGGNDVDDEMKQSNVTEIIEIQRRRIRQTIPKWIPQESGEYLCNETHDLLFTRSQFMLNVVVEVEKQIDGLRNDQTWKVTLSSSKNDDPSDDSYILEAEGTHEALNLLREKTQSFVRAGIERVNLKRLVEDDESLVVDMSLDIAKESMEIRFSTIHVASLGAYIKAIYPISTLARDLGSKGAYEMGCAIIAVNDKEIANSIELEEIVSQAKMRCGDRSRSASVLKLTLCLSKYADLSDAPKFSKLNIRRRDGRPYKVDVYKNHRMYRAIELQKSRDNKPDYDVDGDDGEEEEKEADHPKVPVKTKQKRKDLHAQESDERKSKRKKTIGREVESESDHDKKIDTFDVVNEEATDEIDETTVKNGETEKVQRKANDGIKRFWNFEKKFKPLIDLDYKDTKINVKKSCSSIFSAHKLLFGEDAVCGDDCECFLRLPELCVNVIKEHVAQQKKKGKNVETEQELEGRTRGIFHYFAPRFFPLLNKEYPGETQDQLINRLVDMWPTHTANRMYGVRCSEGCACEGEWDQIFGRGDKAKAKEFTASMKKRSKKRPTSQIDQEKQSKTSTSGVAIPRKKKKAPAATSHALTSIQSERGEKRNTPISENAHDTNGNKKPKRLATMTTNMSTPSREPFEVAFETSTELGGYFRTESLPNGGSRCRIYSKYATGQLAKDLRITNGTSIVSVITGNTVNKISNHTELKQFYDNAKRSRKTLCLVMKNQGVSPASTHNNIDIDSWNKFGIWVNTINDGWAGGGTSKADQYPTTMPRFTHTTESNNTSVSAGKNKPRSTSPRSTHDPDLPEWTTFISTSEPGHTKRAPSKPLIRTNETKRKRSKKVVFSMPKNEEFFFLQDEASNVRRVETTTETQTHQMSPQLSTEEMLIDAIQNKSCKDVIEALENGAIRDLNGYESVLKVQYDFVGNELKRIGKLAGRANATKEKNDLNAKYIVLSIYLSTINLTEKTMSLKKWYTIRIELRHIDLERTQNTIDMLGGIVAVKLRNANDNKEDLGTLPFRKFSQHISYSDSDVDTPLIYTVHNNSNYVLEQRDFVIDLEKGPSPDLVPTGKLGSFNFILNDIEKQCLSDGNSIEYTRALSSSSGELSSGFATITANKRGANKEYITSKKIEVLRKLNTQLDFIERFNKDPTTPPDARLTANIIGIDGKSMLHAAIQLVDDTDLVKRMLRLGANPRISSHNGIGTPLSLAQRNFHRAKDNFLRAQEKNRKIDNATENKKSEEIQKIPTGDIGLQQKRFDKAKLLVVMLQNNVTEHPDVSTTNSHAASSAVIHSRSLDARQGIHSVSGNESIKVIPNVQNGGSCVVIPKRSDTDTSEVMQSSSGNDSASQQSDNLSRPILPFLKSQTWVIYNRNMRRCKDGNSCRFFKTRSCRFWHDDFSPLKTESLPTIPPWNQLPVLKKNVVDFKSMPLGSELWWTAAHIDHSSKTIVYAQNLLKSGYVSEYGTSWFRSKVEALNNLRYTVFIRHSQWRPPISQQRGGQQNGRFPHHHQRNEQHYQRNEQRCDHRRHHDHNHHYGRPRK</sequence>
<evidence type="ECO:0000313" key="3">
    <source>
        <dbReference type="EMBL" id="OEU09326.1"/>
    </source>
</evidence>
<feature type="region of interest" description="Disordered" evidence="2">
    <location>
        <begin position="1225"/>
        <end position="1280"/>
    </location>
</feature>
<feature type="compositionally biased region" description="Acidic residues" evidence="2">
    <location>
        <begin position="349"/>
        <end position="361"/>
    </location>
</feature>
<feature type="compositionally biased region" description="Basic residues" evidence="2">
    <location>
        <begin position="1976"/>
        <end position="1992"/>
    </location>
</feature>
<feature type="compositionally biased region" description="Polar residues" evidence="2">
    <location>
        <begin position="1229"/>
        <end position="1252"/>
    </location>
</feature>
<feature type="region of interest" description="Disordered" evidence="2">
    <location>
        <begin position="42"/>
        <end position="64"/>
    </location>
</feature>
<name>A0A1E7ETY5_9STRA</name>
<dbReference type="OrthoDB" id="53788at2759"/>
<dbReference type="InterPro" id="IPR002110">
    <property type="entry name" value="Ankyrin_rpt"/>
</dbReference>
<accession>A0A1E7ETY5</accession>
<dbReference type="Proteomes" id="UP000095751">
    <property type="component" value="Unassembled WGS sequence"/>
</dbReference>
<keyword evidence="4" id="KW-1185">Reference proteome</keyword>
<feature type="region of interest" description="Disordered" evidence="2">
    <location>
        <begin position="167"/>
        <end position="191"/>
    </location>
</feature>
<keyword evidence="1" id="KW-0040">ANK repeat</keyword>
<feature type="compositionally biased region" description="Polar residues" evidence="2">
    <location>
        <begin position="1945"/>
        <end position="1955"/>
    </location>
</feature>
<feature type="compositionally biased region" description="Basic and acidic residues" evidence="2">
    <location>
        <begin position="790"/>
        <end position="803"/>
    </location>
</feature>
<feature type="compositionally biased region" description="Basic residues" evidence="2">
    <location>
        <begin position="763"/>
        <end position="773"/>
    </location>
</feature>
<feature type="compositionally biased region" description="Acidic residues" evidence="2">
    <location>
        <begin position="285"/>
        <end position="301"/>
    </location>
</feature>